<proteinExistence type="predicted"/>
<name>A0A7Y6TX38_9BURK</name>
<dbReference type="EMBL" id="JABWMJ010000006">
    <property type="protein sequence ID" value="NUZ06753.1"/>
    <property type="molecule type" value="Genomic_DNA"/>
</dbReference>
<sequence>MAETKSIGASERGLYLTGTSDRKVSDREVQERAYLALHATWEIDGLAESALRELGDDIEALAVRGMLVRIRGLTSIQMDAADAASSIEDGYERLRGYPVERLQRA</sequence>
<evidence type="ECO:0000313" key="1">
    <source>
        <dbReference type="EMBL" id="NUZ06753.1"/>
    </source>
</evidence>
<dbReference type="AlphaFoldDB" id="A0A7Y6TX38"/>
<keyword evidence="2" id="KW-1185">Reference proteome</keyword>
<dbReference type="Proteomes" id="UP000529637">
    <property type="component" value="Unassembled WGS sequence"/>
</dbReference>
<gene>
    <name evidence="1" type="ORF">HQN59_13370</name>
</gene>
<dbReference type="RefSeq" id="WP_176069616.1">
    <property type="nucleotide sequence ID" value="NZ_JABWMJ010000006.1"/>
</dbReference>
<evidence type="ECO:0000313" key="2">
    <source>
        <dbReference type="Proteomes" id="UP000529637"/>
    </source>
</evidence>
<accession>A0A7Y6TX38</accession>
<protein>
    <submittedName>
        <fullName evidence="1">Uncharacterized protein</fullName>
    </submittedName>
</protein>
<comment type="caution">
    <text evidence="1">The sequence shown here is derived from an EMBL/GenBank/DDBJ whole genome shotgun (WGS) entry which is preliminary data.</text>
</comment>
<organism evidence="1 2">
    <name type="scientific">Piscinibacter koreensis</name>
    <dbReference type="NCBI Taxonomy" id="2742824"/>
    <lineage>
        <taxon>Bacteria</taxon>
        <taxon>Pseudomonadati</taxon>
        <taxon>Pseudomonadota</taxon>
        <taxon>Betaproteobacteria</taxon>
        <taxon>Burkholderiales</taxon>
        <taxon>Sphaerotilaceae</taxon>
        <taxon>Piscinibacter</taxon>
    </lineage>
</organism>
<reference evidence="1 2" key="1">
    <citation type="submission" date="2020-06" db="EMBL/GenBank/DDBJ databases">
        <title>Schlegella sp. ID0723 isolated from air conditioner.</title>
        <authorList>
            <person name="Kim D.Y."/>
            <person name="Kim D.-U."/>
        </authorList>
    </citation>
    <scope>NUCLEOTIDE SEQUENCE [LARGE SCALE GENOMIC DNA]</scope>
    <source>
        <strain evidence="1 2">ID0723</strain>
    </source>
</reference>